<gene>
    <name evidence="1" type="ORF">FFWV33_10490</name>
</gene>
<accession>A0A2S1LE16</accession>
<dbReference type="AlphaFoldDB" id="A0A2S1LE16"/>
<keyword evidence="2" id="KW-1185">Reference proteome</keyword>
<reference evidence="1 2" key="1">
    <citation type="submission" date="2017-04" db="EMBL/GenBank/DDBJ databases">
        <title>Compelte genome sequence of WV33.</title>
        <authorList>
            <person name="Lee P.C."/>
        </authorList>
    </citation>
    <scope>NUCLEOTIDE SEQUENCE [LARGE SCALE GENOMIC DNA]</scope>
    <source>
        <strain evidence="1 2">WV33</strain>
    </source>
</reference>
<dbReference type="EMBL" id="CP020918">
    <property type="protein sequence ID" value="AWG21921.1"/>
    <property type="molecule type" value="Genomic_DNA"/>
</dbReference>
<dbReference type="Proteomes" id="UP000244527">
    <property type="component" value="Chromosome"/>
</dbReference>
<evidence type="ECO:0000313" key="2">
    <source>
        <dbReference type="Proteomes" id="UP000244527"/>
    </source>
</evidence>
<evidence type="ECO:0000313" key="1">
    <source>
        <dbReference type="EMBL" id="AWG21921.1"/>
    </source>
</evidence>
<dbReference type="KEGG" id="ffa:FFWV33_10490"/>
<name>A0A2S1LE16_9FLAO</name>
<protein>
    <submittedName>
        <fullName evidence="1">Uncharacterized protein</fullName>
    </submittedName>
</protein>
<proteinExistence type="predicted"/>
<organism evidence="1 2">
    <name type="scientific">Flavobacterium faecale</name>
    <dbReference type="NCBI Taxonomy" id="1355330"/>
    <lineage>
        <taxon>Bacteria</taxon>
        <taxon>Pseudomonadati</taxon>
        <taxon>Bacteroidota</taxon>
        <taxon>Flavobacteriia</taxon>
        <taxon>Flavobacteriales</taxon>
        <taxon>Flavobacteriaceae</taxon>
        <taxon>Flavobacterium</taxon>
    </lineage>
</organism>
<sequence>MKAKTIHFNHLELKNTAILMQQIFDEIKWVLDPLLAENSLNLSSNNLVVYLLYNTDFVVF</sequence>